<geneLocation type="mitochondrion" evidence="2"/>
<proteinExistence type="predicted"/>
<gene>
    <name evidence="2" type="ORF">AEK19_MT0245</name>
</gene>
<keyword evidence="1" id="KW-0812">Transmembrane</keyword>
<evidence type="ECO:0000313" key="2">
    <source>
        <dbReference type="EMBL" id="ART30523.1"/>
    </source>
</evidence>
<feature type="transmembrane region" description="Helical" evidence="1">
    <location>
        <begin position="12"/>
        <end position="33"/>
    </location>
</feature>
<keyword evidence="1" id="KW-0472">Membrane</keyword>
<accession>A0A1Y0AZF8</accession>
<name>A0A1Y0AZF8_9LAMI</name>
<sequence length="54" mass="5702">MTSTSNQQSVSVPIGSLVSVAFSSIAPLIRILFLDLLLPSLSSNHACLLIALFD</sequence>
<reference evidence="2" key="1">
    <citation type="submission" date="2017-03" db="EMBL/GenBank/DDBJ databases">
        <title>The mitochondrial genome of the carnivorous plant Utricularia reniformis (Lentibulariaceae): structure, comparative analysis and evolutionary landmarks.</title>
        <authorList>
            <person name="Silva S.R."/>
            <person name="Alvarenga D.O."/>
            <person name="Michael T.P."/>
            <person name="Miranda V.F.O."/>
            <person name="Varani A.M."/>
        </authorList>
    </citation>
    <scope>NUCLEOTIDE SEQUENCE</scope>
</reference>
<organism evidence="2">
    <name type="scientific">Utricularia reniformis</name>
    <dbReference type="NCBI Taxonomy" id="192314"/>
    <lineage>
        <taxon>Eukaryota</taxon>
        <taxon>Viridiplantae</taxon>
        <taxon>Streptophyta</taxon>
        <taxon>Embryophyta</taxon>
        <taxon>Tracheophyta</taxon>
        <taxon>Spermatophyta</taxon>
        <taxon>Magnoliopsida</taxon>
        <taxon>eudicotyledons</taxon>
        <taxon>Gunneridae</taxon>
        <taxon>Pentapetalae</taxon>
        <taxon>asterids</taxon>
        <taxon>lamiids</taxon>
        <taxon>Lamiales</taxon>
        <taxon>Lentibulariaceae</taxon>
        <taxon>Utricularia</taxon>
    </lineage>
</organism>
<dbReference type="AlphaFoldDB" id="A0A1Y0AZF8"/>
<keyword evidence="1" id="KW-1133">Transmembrane helix</keyword>
<keyword evidence="2" id="KW-0496">Mitochondrion</keyword>
<protein>
    <submittedName>
        <fullName evidence="2">Uncharacterized protein</fullName>
    </submittedName>
</protein>
<evidence type="ECO:0000256" key="1">
    <source>
        <dbReference type="SAM" id="Phobius"/>
    </source>
</evidence>
<dbReference type="EMBL" id="KY774314">
    <property type="protein sequence ID" value="ART30523.1"/>
    <property type="molecule type" value="Genomic_DNA"/>
</dbReference>